<dbReference type="PANTHER" id="PTHR34135:SF2">
    <property type="entry name" value="LYSOZYME"/>
    <property type="match status" value="1"/>
</dbReference>
<dbReference type="RefSeq" id="WP_213433899.1">
    <property type="nucleotide sequence ID" value="NZ_AP024545.1"/>
</dbReference>
<dbReference type="InterPro" id="IPR017853">
    <property type="entry name" value="GH"/>
</dbReference>
<dbReference type="InterPro" id="IPR002053">
    <property type="entry name" value="Glyco_hydro_25"/>
</dbReference>
<evidence type="ECO:0000256" key="1">
    <source>
        <dbReference type="ARBA" id="ARBA00010646"/>
    </source>
</evidence>
<dbReference type="Gene3D" id="3.20.20.80">
    <property type="entry name" value="Glycosidases"/>
    <property type="match status" value="1"/>
</dbReference>
<evidence type="ECO:0008006" key="4">
    <source>
        <dbReference type="Google" id="ProtNLM"/>
    </source>
</evidence>
<gene>
    <name evidence="2" type="ORF">LYSCAS_19670</name>
</gene>
<accession>A0ABM7Q6D7</accession>
<evidence type="ECO:0000313" key="3">
    <source>
        <dbReference type="Proteomes" id="UP000681317"/>
    </source>
</evidence>
<proteinExistence type="inferred from homology"/>
<dbReference type="PROSITE" id="PS51904">
    <property type="entry name" value="GLYCOSYL_HYDROL_F25_2"/>
    <property type="match status" value="1"/>
</dbReference>
<comment type="similarity">
    <text evidence="1">Belongs to the glycosyl hydrolase 25 family.</text>
</comment>
<protein>
    <recommendedName>
        <fullName evidence="4">Lysozyme</fullName>
    </recommendedName>
</protein>
<name>A0ABM7Q6D7_9GAMM</name>
<reference evidence="2 3" key="1">
    <citation type="submission" date="2021-03" db="EMBL/GenBank/DDBJ databases">
        <title>Complete Genome Sequences of Two Lysobacter Strains Isolated from Sea Water (Lysobacter caseinilyticus) and Soil (Lysobacter helvus) in South Korea.</title>
        <authorList>
            <person name="Watanabe Y."/>
            <person name="Arakawa K."/>
        </authorList>
    </citation>
    <scope>NUCLEOTIDE SEQUENCE [LARGE SCALE GENOMIC DNA]</scope>
    <source>
        <strain evidence="2 3">KVB24</strain>
    </source>
</reference>
<dbReference type="SUPFAM" id="SSF51445">
    <property type="entry name" value="(Trans)glycosidases"/>
    <property type="match status" value="1"/>
</dbReference>
<evidence type="ECO:0000313" key="2">
    <source>
        <dbReference type="EMBL" id="BCT92943.1"/>
    </source>
</evidence>
<dbReference type="CDD" id="cd00599">
    <property type="entry name" value="GH25_muramidase"/>
    <property type="match status" value="1"/>
</dbReference>
<keyword evidence="3" id="KW-1185">Reference proteome</keyword>
<sequence length="197" mass="21385">MTDNLIDLSHWQAPVDFARVAGSGIVAAIGKATQGAMGVDPMYAQYRSDALRAGLRWGSYHFGTADAPALQVAHYLQVASPADVEVMCLDFESGAGMSLAQARAFIQGIESATGRLPMLYGGAYLKSCLAGKADPVLQRCALWLAQYSESAIVPPGWDRWTLWQFTDDARDIPGVARCDRNRYAGSDADLRERWPAL</sequence>
<dbReference type="PANTHER" id="PTHR34135">
    <property type="entry name" value="LYSOZYME"/>
    <property type="match status" value="1"/>
</dbReference>
<organism evidence="2 3">
    <name type="scientific">Noviluteimonas caseinilytica</name>
    <dbReference type="NCBI Taxonomy" id="2675101"/>
    <lineage>
        <taxon>Bacteria</taxon>
        <taxon>Pseudomonadati</taxon>
        <taxon>Pseudomonadota</taxon>
        <taxon>Gammaproteobacteria</taxon>
        <taxon>Lysobacterales</taxon>
        <taxon>Lysobacteraceae</taxon>
        <taxon>Noviluteimonas</taxon>
    </lineage>
</organism>
<dbReference type="Proteomes" id="UP000681317">
    <property type="component" value="Chromosome"/>
</dbReference>
<dbReference type="EMBL" id="AP024545">
    <property type="protein sequence ID" value="BCT92943.1"/>
    <property type="molecule type" value="Genomic_DNA"/>
</dbReference>
<dbReference type="Pfam" id="PF01183">
    <property type="entry name" value="Glyco_hydro_25"/>
    <property type="match status" value="1"/>
</dbReference>